<gene>
    <name evidence="11" type="ORF">BSTOLATCC_MIC48240</name>
</gene>
<keyword evidence="2" id="KW-0813">Transport</keyword>
<comment type="subcellular location">
    <subcellularLocation>
        <location evidence="1">Membrane</location>
        <topology evidence="1">Multi-pass membrane protein</topology>
    </subcellularLocation>
</comment>
<feature type="transmembrane region" description="Helical" evidence="9">
    <location>
        <begin position="407"/>
        <end position="429"/>
    </location>
</feature>
<evidence type="ECO:0000256" key="6">
    <source>
        <dbReference type="ARBA" id="ARBA00022989"/>
    </source>
</evidence>
<dbReference type="PROSITE" id="PS00211">
    <property type="entry name" value="ABC_TRANSPORTER_1"/>
    <property type="match status" value="1"/>
</dbReference>
<keyword evidence="5" id="KW-0067">ATP-binding</keyword>
<dbReference type="PANTHER" id="PTHR48041">
    <property type="entry name" value="ABC TRANSPORTER G FAMILY MEMBER 28"/>
    <property type="match status" value="1"/>
</dbReference>
<evidence type="ECO:0000256" key="7">
    <source>
        <dbReference type="ARBA" id="ARBA00023136"/>
    </source>
</evidence>
<dbReference type="PANTHER" id="PTHR48041:SF139">
    <property type="entry name" value="PROTEIN SCARLET"/>
    <property type="match status" value="1"/>
</dbReference>
<dbReference type="PROSITE" id="PS50893">
    <property type="entry name" value="ABC_TRANSPORTER_2"/>
    <property type="match status" value="1"/>
</dbReference>
<dbReference type="SUPFAM" id="SSF52540">
    <property type="entry name" value="P-loop containing nucleoside triphosphate hydrolases"/>
    <property type="match status" value="1"/>
</dbReference>
<dbReference type="InterPro" id="IPR017871">
    <property type="entry name" value="ABC_transporter-like_CS"/>
</dbReference>
<dbReference type="AlphaFoldDB" id="A0AAU9JV03"/>
<feature type="domain" description="ABC transporter" evidence="10">
    <location>
        <begin position="48"/>
        <end position="292"/>
    </location>
</feature>
<evidence type="ECO:0000256" key="1">
    <source>
        <dbReference type="ARBA" id="ARBA00004141"/>
    </source>
</evidence>
<dbReference type="Pfam" id="PF00005">
    <property type="entry name" value="ABC_tran"/>
    <property type="match status" value="1"/>
</dbReference>
<dbReference type="Gene3D" id="3.40.50.300">
    <property type="entry name" value="P-loop containing nucleotide triphosphate hydrolases"/>
    <property type="match status" value="1"/>
</dbReference>
<dbReference type="GO" id="GO:0140359">
    <property type="term" value="F:ABC-type transporter activity"/>
    <property type="evidence" value="ECO:0007669"/>
    <property type="project" value="InterPro"/>
</dbReference>
<dbReference type="GO" id="GO:0016887">
    <property type="term" value="F:ATP hydrolysis activity"/>
    <property type="evidence" value="ECO:0007669"/>
    <property type="project" value="InterPro"/>
</dbReference>
<dbReference type="InterPro" id="IPR013525">
    <property type="entry name" value="ABC2_TM"/>
</dbReference>
<dbReference type="InterPro" id="IPR043926">
    <property type="entry name" value="ABCG_dom"/>
</dbReference>
<protein>
    <recommendedName>
        <fullName evidence="10">ABC transporter domain-containing protein</fullName>
    </recommendedName>
</protein>
<feature type="transmembrane region" description="Helical" evidence="9">
    <location>
        <begin position="374"/>
        <end position="395"/>
    </location>
</feature>
<dbReference type="InterPro" id="IPR003439">
    <property type="entry name" value="ABC_transporter-like_ATP-bd"/>
</dbReference>
<dbReference type="CDD" id="cd03213">
    <property type="entry name" value="ABCG_EPDR"/>
    <property type="match status" value="1"/>
</dbReference>
<feature type="transmembrane region" description="Helical" evidence="9">
    <location>
        <begin position="488"/>
        <end position="509"/>
    </location>
</feature>
<dbReference type="Pfam" id="PF01061">
    <property type="entry name" value="ABC2_membrane"/>
    <property type="match status" value="1"/>
</dbReference>
<evidence type="ECO:0000256" key="3">
    <source>
        <dbReference type="ARBA" id="ARBA00022692"/>
    </source>
</evidence>
<feature type="transmembrane region" description="Helical" evidence="9">
    <location>
        <begin position="591"/>
        <end position="617"/>
    </location>
</feature>
<dbReference type="EMBL" id="CAJZBQ010000047">
    <property type="protein sequence ID" value="CAG9329420.1"/>
    <property type="molecule type" value="Genomic_DNA"/>
</dbReference>
<reference evidence="11" key="1">
    <citation type="submission" date="2021-09" db="EMBL/GenBank/DDBJ databases">
        <authorList>
            <consortium name="AG Swart"/>
            <person name="Singh M."/>
            <person name="Singh A."/>
            <person name="Seah K."/>
            <person name="Emmerich C."/>
        </authorList>
    </citation>
    <scope>NUCLEOTIDE SEQUENCE</scope>
    <source>
        <strain evidence="11">ATCC30299</strain>
    </source>
</reference>
<evidence type="ECO:0000256" key="9">
    <source>
        <dbReference type="SAM" id="Phobius"/>
    </source>
</evidence>
<dbReference type="SMART" id="SM00382">
    <property type="entry name" value="AAA"/>
    <property type="match status" value="1"/>
</dbReference>
<dbReference type="InterPro" id="IPR027417">
    <property type="entry name" value="P-loop_NTPase"/>
</dbReference>
<feature type="transmembrane region" description="Helical" evidence="9">
    <location>
        <begin position="516"/>
        <end position="539"/>
    </location>
</feature>
<evidence type="ECO:0000313" key="11">
    <source>
        <dbReference type="EMBL" id="CAG9329420.1"/>
    </source>
</evidence>
<evidence type="ECO:0000256" key="4">
    <source>
        <dbReference type="ARBA" id="ARBA00022741"/>
    </source>
</evidence>
<keyword evidence="3 9" id="KW-0812">Transmembrane</keyword>
<comment type="caution">
    <text evidence="11">The sequence shown here is derived from an EMBL/GenBank/DDBJ whole genome shotgun (WGS) entry which is preliminary data.</text>
</comment>
<feature type="region of interest" description="Disordered" evidence="8">
    <location>
        <begin position="1"/>
        <end position="25"/>
    </location>
</feature>
<evidence type="ECO:0000256" key="8">
    <source>
        <dbReference type="SAM" id="MobiDB-lite"/>
    </source>
</evidence>
<dbReference type="GO" id="GO:0016020">
    <property type="term" value="C:membrane"/>
    <property type="evidence" value="ECO:0007669"/>
    <property type="project" value="UniProtKB-SubCell"/>
</dbReference>
<name>A0AAU9JV03_9CILI</name>
<dbReference type="InterPro" id="IPR003593">
    <property type="entry name" value="AAA+_ATPase"/>
</dbReference>
<dbReference type="Pfam" id="PF19055">
    <property type="entry name" value="ABC2_membrane_7"/>
    <property type="match status" value="1"/>
</dbReference>
<keyword evidence="7 9" id="KW-0472">Membrane</keyword>
<proteinExistence type="predicted"/>
<organism evidence="11 12">
    <name type="scientific">Blepharisma stoltei</name>
    <dbReference type="NCBI Taxonomy" id="1481888"/>
    <lineage>
        <taxon>Eukaryota</taxon>
        <taxon>Sar</taxon>
        <taxon>Alveolata</taxon>
        <taxon>Ciliophora</taxon>
        <taxon>Postciliodesmatophora</taxon>
        <taxon>Heterotrichea</taxon>
        <taxon>Heterotrichida</taxon>
        <taxon>Blepharismidae</taxon>
        <taxon>Blepharisma</taxon>
    </lineage>
</organism>
<evidence type="ECO:0000256" key="2">
    <source>
        <dbReference type="ARBA" id="ARBA00022448"/>
    </source>
</evidence>
<keyword evidence="4" id="KW-0547">Nucleotide-binding</keyword>
<keyword evidence="12" id="KW-1185">Reference proteome</keyword>
<dbReference type="InterPro" id="IPR050352">
    <property type="entry name" value="ABCG_transporters"/>
</dbReference>
<keyword evidence="6 9" id="KW-1133">Transmembrane helix</keyword>
<sequence>MRGSHSGHKKSSDMPENLDLDSSSSLKQDTSSYFVTNSTEENNTKIQLIWDDIHYETTIDRKPVEILKGVSGYANPGEFLAIMGSSGAGKTTLLNIIAGRIKSSNNSQVKGTVKANGTNINSINFNKVMAYITQEDILLPTLSIREAFTFSAKLRCQGSDTQIDEKVEKMIKDLKLEKVCDNIIGNTLKKGISGGERKRASIGIELISEPSVVILDEPTSGLDSFTAEILIDLLIAQAKLGRTIISTIHQPSTNIFNKFNRLILLSEGLTIYQGKTKNSRKYFSKLGYECPDNINPADFYMRLLHIVNRYNMTPEESEKISHLLTEYKKSEKKTENSNCLSSQIEYTKTGNLSVLSKMSILYKRSFLNATRNTILTKVRLIGIIFNGTLIDLLFHDLGNDYTSIQNINGVFSVVLMNLLFSSAMSYSLSFPAERPIFIKEYSQGLYGSLIYFLAKNISELPMQIFAPMVYSLLIYFVLGLNLAAAKFFIFYSLICFIILSGSGVGYLIGACVEGELLAAAFAPLLPCIFLIFGGVFGNLDKINAAFRWMQYLSPFGWAYKSITINQYTDFDMDCGDIECDPLGMLGFHDPLWQDIVCLIAFVIGIRVIAYFLLVICARKYLK</sequence>
<accession>A0AAU9JV03</accession>
<evidence type="ECO:0000256" key="5">
    <source>
        <dbReference type="ARBA" id="ARBA00022840"/>
    </source>
</evidence>
<feature type="transmembrane region" description="Helical" evidence="9">
    <location>
        <begin position="464"/>
        <end position="482"/>
    </location>
</feature>
<evidence type="ECO:0000313" key="12">
    <source>
        <dbReference type="Proteomes" id="UP001162131"/>
    </source>
</evidence>
<dbReference type="GO" id="GO:0005524">
    <property type="term" value="F:ATP binding"/>
    <property type="evidence" value="ECO:0007669"/>
    <property type="project" value="UniProtKB-KW"/>
</dbReference>
<evidence type="ECO:0000259" key="10">
    <source>
        <dbReference type="PROSITE" id="PS50893"/>
    </source>
</evidence>
<dbReference type="Proteomes" id="UP001162131">
    <property type="component" value="Unassembled WGS sequence"/>
</dbReference>